<sequence length="321" mass="34017">MTPARLRQLEAFLAVLRAGSVGAAAERLSLSQPAVTKLLRALEEETELALFDRSRRRLHPTPEARRFAAEVEGLFAAARRVEQVASDMRSAGVGELRVASLPLLGAELLPRLLAGFAGAQGHPRLSLTVVSSHEVVELVQAGQVELGFTLPMPGLAALEVAAPFRMPAVLLLPPGHRLAGRREVAPRELEGEPCVSLGRQYRLRHLVDELFERHGVTRRMVAETQNAQATCAMVAAGLGFTVTDPVSAAAQAGRAAVLRLVPTAVFHIHVLAPPGRPLSLLARHFLAGVTAGLAPYGVQPAGGRRGAVAGRAQRAARSGDP</sequence>
<evidence type="ECO:0000313" key="7">
    <source>
        <dbReference type="Proteomes" id="UP000460715"/>
    </source>
</evidence>
<dbReference type="InterPro" id="IPR036388">
    <property type="entry name" value="WH-like_DNA-bd_sf"/>
</dbReference>
<dbReference type="InterPro" id="IPR005119">
    <property type="entry name" value="LysR_subst-bd"/>
</dbReference>
<keyword evidence="3" id="KW-0238">DNA-binding</keyword>
<gene>
    <name evidence="6" type="ORF">E0493_03655</name>
</gene>
<dbReference type="Pfam" id="PF03466">
    <property type="entry name" value="LysR_substrate"/>
    <property type="match status" value="1"/>
</dbReference>
<organism evidence="6 7">
    <name type="scientific">Teichococcus coralli</name>
    <dbReference type="NCBI Taxonomy" id="2545983"/>
    <lineage>
        <taxon>Bacteria</taxon>
        <taxon>Pseudomonadati</taxon>
        <taxon>Pseudomonadota</taxon>
        <taxon>Alphaproteobacteria</taxon>
        <taxon>Acetobacterales</taxon>
        <taxon>Roseomonadaceae</taxon>
        <taxon>Roseomonas</taxon>
    </lineage>
</organism>
<proteinExistence type="inferred from homology"/>
<dbReference type="InterPro" id="IPR036390">
    <property type="entry name" value="WH_DNA-bd_sf"/>
</dbReference>
<reference evidence="6 7" key="1">
    <citation type="submission" date="2019-03" db="EMBL/GenBank/DDBJ databases">
        <title>Roseomonas sp. a novel Roseomonas species isolated from Sea whip Gorgonian.</title>
        <authorList>
            <person name="Li F."/>
            <person name="Pan X."/>
            <person name="Huang S."/>
            <person name="Li Z."/>
            <person name="Meng B."/>
        </authorList>
    </citation>
    <scope>NUCLEOTIDE SEQUENCE [LARGE SCALE GENOMIC DNA]</scope>
    <source>
        <strain evidence="6 7">M0104</strain>
    </source>
</reference>
<dbReference type="PRINTS" id="PR00039">
    <property type="entry name" value="HTHLYSR"/>
</dbReference>
<dbReference type="SUPFAM" id="SSF46785">
    <property type="entry name" value="Winged helix' DNA-binding domain"/>
    <property type="match status" value="1"/>
</dbReference>
<protein>
    <submittedName>
        <fullName evidence="6">LysR family transcriptional regulator</fullName>
    </submittedName>
</protein>
<evidence type="ECO:0000256" key="2">
    <source>
        <dbReference type="ARBA" id="ARBA00023015"/>
    </source>
</evidence>
<dbReference type="GO" id="GO:0003700">
    <property type="term" value="F:DNA-binding transcription factor activity"/>
    <property type="evidence" value="ECO:0007669"/>
    <property type="project" value="InterPro"/>
</dbReference>
<dbReference type="PROSITE" id="PS50931">
    <property type="entry name" value="HTH_LYSR"/>
    <property type="match status" value="1"/>
</dbReference>
<keyword evidence="4" id="KW-0804">Transcription</keyword>
<keyword evidence="7" id="KW-1185">Reference proteome</keyword>
<dbReference type="Gene3D" id="1.10.10.10">
    <property type="entry name" value="Winged helix-like DNA-binding domain superfamily/Winged helix DNA-binding domain"/>
    <property type="match status" value="1"/>
</dbReference>
<dbReference type="Pfam" id="PF00126">
    <property type="entry name" value="HTH_1"/>
    <property type="match status" value="1"/>
</dbReference>
<evidence type="ECO:0000256" key="3">
    <source>
        <dbReference type="ARBA" id="ARBA00023125"/>
    </source>
</evidence>
<dbReference type="Proteomes" id="UP000460715">
    <property type="component" value="Unassembled WGS sequence"/>
</dbReference>
<dbReference type="InterPro" id="IPR000847">
    <property type="entry name" value="LysR_HTH_N"/>
</dbReference>
<evidence type="ECO:0000259" key="5">
    <source>
        <dbReference type="PROSITE" id="PS50931"/>
    </source>
</evidence>
<dbReference type="RefSeq" id="WP_160935551.1">
    <property type="nucleotide sequence ID" value="NZ_SNVJ01000002.1"/>
</dbReference>
<dbReference type="EMBL" id="SNVJ01000002">
    <property type="protein sequence ID" value="MXP62449.1"/>
    <property type="molecule type" value="Genomic_DNA"/>
</dbReference>
<dbReference type="GO" id="GO:0010628">
    <property type="term" value="P:positive regulation of gene expression"/>
    <property type="evidence" value="ECO:0007669"/>
    <property type="project" value="TreeGrafter"/>
</dbReference>
<dbReference type="Gene3D" id="3.40.190.290">
    <property type="match status" value="1"/>
</dbReference>
<feature type="domain" description="HTH lysR-type" evidence="5">
    <location>
        <begin position="1"/>
        <end position="61"/>
    </location>
</feature>
<evidence type="ECO:0000313" key="6">
    <source>
        <dbReference type="EMBL" id="MXP62449.1"/>
    </source>
</evidence>
<dbReference type="SUPFAM" id="SSF53850">
    <property type="entry name" value="Periplasmic binding protein-like II"/>
    <property type="match status" value="1"/>
</dbReference>
<comment type="caution">
    <text evidence="6">The sequence shown here is derived from an EMBL/GenBank/DDBJ whole genome shotgun (WGS) entry which is preliminary data.</text>
</comment>
<name>A0A845BG39_9PROT</name>
<comment type="similarity">
    <text evidence="1">Belongs to the LysR transcriptional regulatory family.</text>
</comment>
<dbReference type="GO" id="GO:0043565">
    <property type="term" value="F:sequence-specific DNA binding"/>
    <property type="evidence" value="ECO:0007669"/>
    <property type="project" value="TreeGrafter"/>
</dbReference>
<evidence type="ECO:0000256" key="4">
    <source>
        <dbReference type="ARBA" id="ARBA00023163"/>
    </source>
</evidence>
<accession>A0A845BG39</accession>
<dbReference type="PANTHER" id="PTHR30427:SF1">
    <property type="entry name" value="TRANSCRIPTIONAL ACTIVATOR PROTEIN LYSR"/>
    <property type="match status" value="1"/>
</dbReference>
<dbReference type="OrthoDB" id="8479870at2"/>
<keyword evidence="2" id="KW-0805">Transcription regulation</keyword>
<evidence type="ECO:0000256" key="1">
    <source>
        <dbReference type="ARBA" id="ARBA00009437"/>
    </source>
</evidence>
<dbReference type="AlphaFoldDB" id="A0A845BG39"/>
<dbReference type="PANTHER" id="PTHR30427">
    <property type="entry name" value="TRANSCRIPTIONAL ACTIVATOR PROTEIN LYSR"/>
    <property type="match status" value="1"/>
</dbReference>